<sequence>MSSKIYEQKIPYIQKTRLNNNSIRIRRRPQKSCPDCKETKECVDFFSNKINRLEELANNFHKNLYKTNTKQISVFHSKFTLNGIPCELEYDLSHFTLENLQKLANFTTQNCNNKSNSSGKNDN</sequence>
<reference evidence="1" key="1">
    <citation type="submission" date="2019-10" db="EMBL/GenBank/DDBJ databases">
        <title>Conservation and host-specific expression of non-tandemly repeated heterogenous ribosome RNA gene in arbuscular mycorrhizal fungi.</title>
        <authorList>
            <person name="Maeda T."/>
            <person name="Kobayashi Y."/>
            <person name="Nakagawa T."/>
            <person name="Ezawa T."/>
            <person name="Yamaguchi K."/>
            <person name="Bino T."/>
            <person name="Nishimoto Y."/>
            <person name="Shigenobu S."/>
            <person name="Kawaguchi M."/>
        </authorList>
    </citation>
    <scope>NUCLEOTIDE SEQUENCE</scope>
    <source>
        <strain evidence="1">HR1</strain>
    </source>
</reference>
<dbReference type="EMBL" id="BLAL01000242">
    <property type="protein sequence ID" value="GES95478.1"/>
    <property type="molecule type" value="Genomic_DNA"/>
</dbReference>
<gene>
    <name evidence="1" type="ORF">RCL2_002214500</name>
</gene>
<evidence type="ECO:0000313" key="1">
    <source>
        <dbReference type="EMBL" id="GES95478.1"/>
    </source>
</evidence>
<dbReference type="Proteomes" id="UP000615446">
    <property type="component" value="Unassembled WGS sequence"/>
</dbReference>
<organism evidence="1 2">
    <name type="scientific">Rhizophagus clarus</name>
    <dbReference type="NCBI Taxonomy" id="94130"/>
    <lineage>
        <taxon>Eukaryota</taxon>
        <taxon>Fungi</taxon>
        <taxon>Fungi incertae sedis</taxon>
        <taxon>Mucoromycota</taxon>
        <taxon>Glomeromycotina</taxon>
        <taxon>Glomeromycetes</taxon>
        <taxon>Glomerales</taxon>
        <taxon>Glomeraceae</taxon>
        <taxon>Rhizophagus</taxon>
    </lineage>
</organism>
<comment type="caution">
    <text evidence="1">The sequence shown here is derived from an EMBL/GenBank/DDBJ whole genome shotgun (WGS) entry which is preliminary data.</text>
</comment>
<name>A0A8H3QX72_9GLOM</name>
<proteinExistence type="predicted"/>
<dbReference type="AlphaFoldDB" id="A0A8H3QX72"/>
<protein>
    <submittedName>
        <fullName evidence="1">Uncharacterized protein</fullName>
    </submittedName>
</protein>
<dbReference type="OrthoDB" id="2383906at2759"/>
<evidence type="ECO:0000313" key="2">
    <source>
        <dbReference type="Proteomes" id="UP000615446"/>
    </source>
</evidence>
<accession>A0A8H3QX72</accession>